<protein>
    <submittedName>
        <fullName evidence="1">Uncharacterized protein</fullName>
    </submittedName>
</protein>
<evidence type="ECO:0000313" key="2">
    <source>
        <dbReference type="Proteomes" id="UP001154312"/>
    </source>
</evidence>
<dbReference type="RefSeq" id="WP_277442406.1">
    <property type="nucleotide sequence ID" value="NZ_JAKOAV010000003.1"/>
</dbReference>
<sequence length="79" mass="8720">MVKKHYVVRNKKRGGTKNMDAAAVKFSSGTRARRGNALKSLAASLSLMMDRDAAKKIKQAEEDIKTGKTRSLRDILKDG</sequence>
<proteinExistence type="predicted"/>
<evidence type="ECO:0000313" key="1">
    <source>
        <dbReference type="EMBL" id="MDF9407214.1"/>
    </source>
</evidence>
<keyword evidence="2" id="KW-1185">Reference proteome</keyword>
<gene>
    <name evidence="1" type="ORF">L7E55_02390</name>
</gene>
<dbReference type="Proteomes" id="UP001154312">
    <property type="component" value="Unassembled WGS sequence"/>
</dbReference>
<name>A0A9X4H4Z5_9FIRM</name>
<dbReference type="AlphaFoldDB" id="A0A9X4H4Z5"/>
<accession>A0A9X4H4Z5</accession>
<comment type="caution">
    <text evidence="1">The sequence shown here is derived from an EMBL/GenBank/DDBJ whole genome shotgun (WGS) entry which is preliminary data.</text>
</comment>
<dbReference type="EMBL" id="JAKOAV010000003">
    <property type="protein sequence ID" value="MDF9407214.1"/>
    <property type="molecule type" value="Genomic_DNA"/>
</dbReference>
<organism evidence="1 2">
    <name type="scientific">Pelotomaculum isophthalicicum JI</name>
    <dbReference type="NCBI Taxonomy" id="947010"/>
    <lineage>
        <taxon>Bacteria</taxon>
        <taxon>Bacillati</taxon>
        <taxon>Bacillota</taxon>
        <taxon>Clostridia</taxon>
        <taxon>Eubacteriales</taxon>
        <taxon>Desulfotomaculaceae</taxon>
        <taxon>Pelotomaculum</taxon>
    </lineage>
</organism>
<reference evidence="1" key="1">
    <citation type="submission" date="2022-02" db="EMBL/GenBank/DDBJ databases">
        <authorList>
            <person name="Leng L."/>
        </authorList>
    </citation>
    <scope>NUCLEOTIDE SEQUENCE</scope>
    <source>
        <strain evidence="1">JI</strain>
    </source>
</reference>